<evidence type="ECO:0000256" key="8">
    <source>
        <dbReference type="ARBA" id="ARBA00022737"/>
    </source>
</evidence>
<feature type="domain" description="MobA-like NTP transferase" evidence="19">
    <location>
        <begin position="7"/>
        <end position="141"/>
    </location>
</feature>
<comment type="pathway">
    <text evidence="18">Nucleotide-sugar biosynthesis; UDP-N-acetyl-alpha-D-glucosamine biosynthesis; UDP-N-acetyl-alpha-D-glucosamine from N-acetyl-alpha-D-glucosamine 1-phosphate: step 1/1.</text>
</comment>
<dbReference type="Gene3D" id="2.160.10.10">
    <property type="entry name" value="Hexapeptide repeat proteins"/>
    <property type="match status" value="1"/>
</dbReference>
<sequence length="455" mass="49670">MQTVNIVILAAGQGKRMNSSLPKVLHPVSTKPMLQHVIDTALELSPERLIVVYGHGGDQVQNTLLPIYGDKIQWAHQDQQLGTGHALKCALPYLSNSGVTLVLYGDVPLISLATLQKMLAKYQDSIVMLTDEVDNPAGYGRVVRNSEFAITGIIEEKDASQSERLIREINTGFYVLPNKKLADWLSRLSNNNNQNEYYLTDVIGLAYQDGVEIDYVLSPHHYEVLGVNNKLQLEQLERIYQLNRANKLLEAGVTLYDKTRIEIRGSIKAGKDCCVDVNCIFEGDVVLGDNVTIGAGCIIKNATIADNVTIKPYTIIEEARISAGAQIGPYARLRPGTELAEDTHVGNFVEIKKSQVGKGSKINHLTYIGDANIGSKVNVGAGSVTCNYDGQNKFKTVIGDNVFVGSGTMLVAPVSLKNGSLIGAGSVITEDTPENELTLARTKQVTVYGWKKRNK</sequence>
<dbReference type="AlphaFoldDB" id="A0A2I7N9M4"/>
<feature type="binding site" evidence="18">
    <location>
        <position position="378"/>
    </location>
    <ligand>
        <name>UDP-N-acetyl-alpha-D-glucosamine</name>
        <dbReference type="ChEBI" id="CHEBI:57705"/>
    </ligand>
</feature>
<keyword evidence="8 18" id="KW-0677">Repeat</keyword>
<dbReference type="InterPro" id="IPR056729">
    <property type="entry name" value="GMPPB_C"/>
</dbReference>
<evidence type="ECO:0000256" key="7">
    <source>
        <dbReference type="ARBA" id="ARBA00022723"/>
    </source>
</evidence>
<evidence type="ECO:0000256" key="16">
    <source>
        <dbReference type="ARBA" id="ARBA00048493"/>
    </source>
</evidence>
<evidence type="ECO:0000259" key="19">
    <source>
        <dbReference type="Pfam" id="PF12804"/>
    </source>
</evidence>
<dbReference type="Pfam" id="PF25087">
    <property type="entry name" value="GMPPB_C"/>
    <property type="match status" value="1"/>
</dbReference>
<dbReference type="GO" id="GO:0016020">
    <property type="term" value="C:membrane"/>
    <property type="evidence" value="ECO:0007669"/>
    <property type="project" value="GOC"/>
</dbReference>
<dbReference type="GO" id="GO:0003977">
    <property type="term" value="F:UDP-N-acetylglucosamine diphosphorylase activity"/>
    <property type="evidence" value="ECO:0007669"/>
    <property type="project" value="UniProtKB-UniRule"/>
</dbReference>
<keyword evidence="10 18" id="KW-0133">Cell shape</keyword>
<accession>A0A2I7N9M4</accession>
<dbReference type="CDD" id="cd02540">
    <property type="entry name" value="GT2_GlmU_N_bac"/>
    <property type="match status" value="1"/>
</dbReference>
<keyword evidence="22" id="KW-1185">Reference proteome</keyword>
<evidence type="ECO:0000256" key="12">
    <source>
        <dbReference type="ARBA" id="ARBA00023268"/>
    </source>
</evidence>
<feature type="domain" description="Mannose-1-phosphate guanyltransferase C-terminal" evidence="20">
    <location>
        <begin position="268"/>
        <end position="346"/>
    </location>
</feature>
<proteinExistence type="inferred from homology"/>
<evidence type="ECO:0000256" key="17">
    <source>
        <dbReference type="ARBA" id="ARBA00049628"/>
    </source>
</evidence>
<evidence type="ECO:0000256" key="5">
    <source>
        <dbReference type="ARBA" id="ARBA00022679"/>
    </source>
</evidence>
<feature type="binding site" evidence="18">
    <location>
        <position position="381"/>
    </location>
    <ligand>
        <name>acetyl-CoA</name>
        <dbReference type="ChEBI" id="CHEBI:57288"/>
    </ligand>
</feature>
<evidence type="ECO:0000256" key="3">
    <source>
        <dbReference type="ARBA" id="ARBA00007947"/>
    </source>
</evidence>
<dbReference type="GO" id="GO:0071555">
    <property type="term" value="P:cell wall organization"/>
    <property type="evidence" value="ECO:0007669"/>
    <property type="project" value="UniProtKB-KW"/>
</dbReference>
<dbReference type="GO" id="GO:0000287">
    <property type="term" value="F:magnesium ion binding"/>
    <property type="evidence" value="ECO:0007669"/>
    <property type="project" value="UniProtKB-UniRule"/>
</dbReference>
<dbReference type="Proteomes" id="UP000236655">
    <property type="component" value="Chromosome"/>
</dbReference>
<feature type="binding site" evidence="18">
    <location>
        <position position="155"/>
    </location>
    <ligand>
        <name>UDP-N-acetyl-alpha-D-glucosamine</name>
        <dbReference type="ChEBI" id="CHEBI:57705"/>
    </ligand>
</feature>
<comment type="catalytic activity">
    <reaction evidence="16 18">
        <text>N-acetyl-alpha-D-glucosamine 1-phosphate + UTP + H(+) = UDP-N-acetyl-alpha-D-glucosamine + diphosphate</text>
        <dbReference type="Rhea" id="RHEA:13509"/>
        <dbReference type="ChEBI" id="CHEBI:15378"/>
        <dbReference type="ChEBI" id="CHEBI:33019"/>
        <dbReference type="ChEBI" id="CHEBI:46398"/>
        <dbReference type="ChEBI" id="CHEBI:57705"/>
        <dbReference type="ChEBI" id="CHEBI:57776"/>
        <dbReference type="EC" id="2.7.7.23"/>
    </reaction>
</comment>
<evidence type="ECO:0000313" key="21">
    <source>
        <dbReference type="EMBL" id="AUR53142.1"/>
    </source>
</evidence>
<evidence type="ECO:0000256" key="1">
    <source>
        <dbReference type="ARBA" id="ARBA00004496"/>
    </source>
</evidence>
<dbReference type="HAMAP" id="MF_01631">
    <property type="entry name" value="GlmU"/>
    <property type="match status" value="1"/>
</dbReference>
<dbReference type="KEGG" id="nba:CUN60_02610"/>
<evidence type="ECO:0000256" key="4">
    <source>
        <dbReference type="ARBA" id="ARBA00022490"/>
    </source>
</evidence>
<feature type="binding site" evidence="18">
    <location>
        <position position="352"/>
    </location>
    <ligand>
        <name>UDP-N-acetyl-alpha-D-glucosamine</name>
        <dbReference type="ChEBI" id="CHEBI:57705"/>
    </ligand>
</feature>
<dbReference type="InterPro" id="IPR011004">
    <property type="entry name" value="Trimer_LpxA-like_sf"/>
</dbReference>
<feature type="binding site" evidence="18">
    <location>
        <position position="424"/>
    </location>
    <ligand>
        <name>acetyl-CoA</name>
        <dbReference type="ChEBI" id="CHEBI:57288"/>
    </ligand>
</feature>
<keyword evidence="4 18" id="KW-0963">Cytoplasm</keyword>
<feature type="binding site" evidence="18">
    <location>
        <position position="170"/>
    </location>
    <ligand>
        <name>UDP-N-acetyl-alpha-D-glucosamine</name>
        <dbReference type="ChEBI" id="CHEBI:57705"/>
    </ligand>
</feature>
<keyword evidence="5 18" id="KW-0808">Transferase</keyword>
<dbReference type="Gene3D" id="3.90.550.10">
    <property type="entry name" value="Spore Coat Polysaccharide Biosynthesis Protein SpsA, Chain A"/>
    <property type="match status" value="1"/>
</dbReference>
<feature type="active site" description="Proton acceptor" evidence="18">
    <location>
        <position position="364"/>
    </location>
</feature>
<evidence type="ECO:0000256" key="6">
    <source>
        <dbReference type="ARBA" id="ARBA00022695"/>
    </source>
</evidence>
<protein>
    <recommendedName>
        <fullName evidence="18">Bifunctional protein GlmU</fullName>
    </recommendedName>
    <domain>
        <recommendedName>
            <fullName evidence="18">UDP-N-acetylglucosamine pyrophosphorylase</fullName>
            <ecNumber evidence="18">2.7.7.23</ecNumber>
        </recommendedName>
        <alternativeName>
            <fullName evidence="18">N-acetylglucosamine-1-phosphate uridyltransferase</fullName>
        </alternativeName>
    </domain>
    <domain>
        <recommendedName>
            <fullName evidence="18">Glucosamine-1-phosphate N-acetyltransferase</fullName>
            <ecNumber evidence="18">2.3.1.157</ecNumber>
        </recommendedName>
    </domain>
</protein>
<dbReference type="OrthoDB" id="9775031at2"/>
<keyword evidence="6 18" id="KW-0548">Nucleotidyltransferase</keyword>
<feature type="binding site" evidence="18">
    <location>
        <position position="367"/>
    </location>
    <ligand>
        <name>UDP-N-acetyl-alpha-D-glucosamine</name>
        <dbReference type="ChEBI" id="CHEBI:57705"/>
    </ligand>
</feature>
<feature type="binding site" evidence="18">
    <location>
        <position position="106"/>
    </location>
    <ligand>
        <name>Mg(2+)</name>
        <dbReference type="ChEBI" id="CHEBI:18420"/>
    </ligand>
</feature>
<evidence type="ECO:0000256" key="2">
    <source>
        <dbReference type="ARBA" id="ARBA00007707"/>
    </source>
</evidence>
<evidence type="ECO:0000256" key="10">
    <source>
        <dbReference type="ARBA" id="ARBA00022960"/>
    </source>
</evidence>
<comment type="similarity">
    <text evidence="2 18">In the C-terminal section; belongs to the transferase hexapeptide repeat family.</text>
</comment>
<keyword evidence="7 18" id="KW-0479">Metal-binding</keyword>
<comment type="subcellular location">
    <subcellularLocation>
        <location evidence="1 18">Cytoplasm</location>
    </subcellularLocation>
</comment>
<dbReference type="GO" id="GO:0009252">
    <property type="term" value="P:peptidoglycan biosynthetic process"/>
    <property type="evidence" value="ECO:0007669"/>
    <property type="project" value="UniProtKB-UniRule"/>
</dbReference>
<feature type="binding site" evidence="18">
    <location>
        <begin position="9"/>
        <end position="12"/>
    </location>
    <ligand>
        <name>UDP-N-acetyl-alpha-D-glucosamine</name>
        <dbReference type="ChEBI" id="CHEBI:57705"/>
    </ligand>
</feature>
<dbReference type="PANTHER" id="PTHR43584">
    <property type="entry name" value="NUCLEOTIDYL TRANSFERASE"/>
    <property type="match status" value="1"/>
</dbReference>
<dbReference type="Pfam" id="PF12804">
    <property type="entry name" value="NTP_transf_3"/>
    <property type="match status" value="1"/>
</dbReference>
<comment type="catalytic activity">
    <reaction evidence="15 18">
        <text>alpha-D-glucosamine 1-phosphate + acetyl-CoA = N-acetyl-alpha-D-glucosamine 1-phosphate + CoA + H(+)</text>
        <dbReference type="Rhea" id="RHEA:13725"/>
        <dbReference type="ChEBI" id="CHEBI:15378"/>
        <dbReference type="ChEBI" id="CHEBI:57287"/>
        <dbReference type="ChEBI" id="CHEBI:57288"/>
        <dbReference type="ChEBI" id="CHEBI:57776"/>
        <dbReference type="ChEBI" id="CHEBI:58516"/>
        <dbReference type="EC" id="2.3.1.157"/>
    </reaction>
</comment>
<dbReference type="GO" id="GO:0009245">
    <property type="term" value="P:lipid A biosynthetic process"/>
    <property type="evidence" value="ECO:0007669"/>
    <property type="project" value="UniProtKB-UniRule"/>
</dbReference>
<evidence type="ECO:0000256" key="15">
    <source>
        <dbReference type="ARBA" id="ARBA00048247"/>
    </source>
</evidence>
<comment type="cofactor">
    <cofactor evidence="18">
        <name>Mg(2+)</name>
        <dbReference type="ChEBI" id="CHEBI:18420"/>
    </cofactor>
    <text evidence="18">Binds 1 Mg(2+) ion per subunit.</text>
</comment>
<dbReference type="Pfam" id="PF00132">
    <property type="entry name" value="Hexapep"/>
    <property type="match status" value="1"/>
</dbReference>
<dbReference type="CDD" id="cd03353">
    <property type="entry name" value="LbH_GlmU_C"/>
    <property type="match status" value="1"/>
</dbReference>
<dbReference type="NCBIfam" id="TIGR01173">
    <property type="entry name" value="glmU"/>
    <property type="match status" value="1"/>
</dbReference>
<keyword evidence="12 18" id="KW-0511">Multifunctional enzyme</keyword>
<evidence type="ECO:0000256" key="9">
    <source>
        <dbReference type="ARBA" id="ARBA00022842"/>
    </source>
</evidence>
<name>A0A2I7N9M4_9NEIS</name>
<feature type="binding site" evidence="18">
    <location>
        <begin position="104"/>
        <end position="106"/>
    </location>
    <ligand>
        <name>UDP-N-acetyl-alpha-D-glucosamine</name>
        <dbReference type="ChEBI" id="CHEBI:57705"/>
    </ligand>
</feature>
<comment type="function">
    <text evidence="17 18">Catalyzes the last two sequential reactions in the de novo biosynthetic pathway for UDP-N-acetylglucosamine (UDP-GlcNAc). The C-terminal domain catalyzes the transfer of acetyl group from acetyl coenzyme A to glucosamine-1-phosphate (GlcN-1-P) to produce N-acetylglucosamine-1-phosphate (GlcNAc-1-P), which is converted into UDP-GlcNAc by the transfer of uridine 5-monophosphate (from uridine 5-triphosphate), a reaction catalyzed by the N-terminal domain.</text>
</comment>
<comment type="similarity">
    <text evidence="3 18">In the N-terminal section; belongs to the N-acetylglucosamine-1-phosphate uridyltransferase family.</text>
</comment>
<feature type="binding site" evidence="18">
    <location>
        <position position="406"/>
    </location>
    <ligand>
        <name>acetyl-CoA</name>
        <dbReference type="ChEBI" id="CHEBI:57288"/>
    </ligand>
</feature>
<comment type="pathway">
    <text evidence="18">Bacterial outer membrane biogenesis; LPS lipid A biosynthesis.</text>
</comment>
<dbReference type="UniPathway" id="UPA00973"/>
<dbReference type="SUPFAM" id="SSF51161">
    <property type="entry name" value="Trimeric LpxA-like enzymes"/>
    <property type="match status" value="1"/>
</dbReference>
<feature type="region of interest" description="N-acetyltransferase" evidence="18">
    <location>
        <begin position="252"/>
        <end position="455"/>
    </location>
</feature>
<dbReference type="InterPro" id="IPR038009">
    <property type="entry name" value="GlmU_C_LbH"/>
</dbReference>
<evidence type="ECO:0000313" key="22">
    <source>
        <dbReference type="Proteomes" id="UP000236655"/>
    </source>
</evidence>
<feature type="binding site" evidence="18">
    <location>
        <position position="441"/>
    </location>
    <ligand>
        <name>acetyl-CoA</name>
        <dbReference type="ChEBI" id="CHEBI:57288"/>
    </ligand>
</feature>
<evidence type="ECO:0000259" key="20">
    <source>
        <dbReference type="Pfam" id="PF25087"/>
    </source>
</evidence>
<evidence type="ECO:0000256" key="11">
    <source>
        <dbReference type="ARBA" id="ARBA00022984"/>
    </source>
</evidence>
<feature type="binding site" evidence="18">
    <location>
        <position position="77"/>
    </location>
    <ligand>
        <name>UDP-N-acetyl-alpha-D-glucosamine</name>
        <dbReference type="ChEBI" id="CHEBI:57705"/>
    </ligand>
</feature>
<keyword evidence="13 18" id="KW-0012">Acyltransferase</keyword>
<feature type="region of interest" description="Linker" evidence="18">
    <location>
        <begin position="231"/>
        <end position="251"/>
    </location>
</feature>
<keyword evidence="11 18" id="KW-0573">Peptidoglycan synthesis</keyword>
<dbReference type="InterPro" id="IPR005882">
    <property type="entry name" value="Bifunctional_GlmU"/>
</dbReference>
<feature type="binding site" evidence="18">
    <location>
        <position position="140"/>
    </location>
    <ligand>
        <name>UDP-N-acetyl-alpha-D-glucosamine</name>
        <dbReference type="ChEBI" id="CHEBI:57705"/>
    </ligand>
</feature>
<dbReference type="InterPro" id="IPR029044">
    <property type="entry name" value="Nucleotide-diphossugar_trans"/>
</dbReference>
<dbReference type="EMBL" id="CP024847">
    <property type="protein sequence ID" value="AUR53142.1"/>
    <property type="molecule type" value="Genomic_DNA"/>
</dbReference>
<evidence type="ECO:0000256" key="14">
    <source>
        <dbReference type="ARBA" id="ARBA00023316"/>
    </source>
</evidence>
<feature type="binding site" evidence="18">
    <location>
        <begin position="82"/>
        <end position="83"/>
    </location>
    <ligand>
        <name>UDP-N-acetyl-alpha-D-glucosamine</name>
        <dbReference type="ChEBI" id="CHEBI:57705"/>
    </ligand>
</feature>
<gene>
    <name evidence="18 21" type="primary">glmU</name>
    <name evidence="21" type="ORF">CUN60_02610</name>
</gene>
<feature type="binding site" evidence="18">
    <location>
        <begin position="387"/>
        <end position="388"/>
    </location>
    <ligand>
        <name>acetyl-CoA</name>
        <dbReference type="ChEBI" id="CHEBI:57288"/>
    </ligand>
</feature>
<dbReference type="GO" id="GO:0006048">
    <property type="term" value="P:UDP-N-acetylglucosamine biosynthetic process"/>
    <property type="evidence" value="ECO:0007669"/>
    <property type="project" value="UniProtKB-UniPathway"/>
</dbReference>
<feature type="binding site" evidence="18">
    <location>
        <position position="228"/>
    </location>
    <ligand>
        <name>UDP-N-acetyl-alpha-D-glucosamine</name>
        <dbReference type="ChEBI" id="CHEBI:57705"/>
    </ligand>
</feature>
<dbReference type="UniPathway" id="UPA00113">
    <property type="reaction ID" value="UER00532"/>
</dbReference>
<dbReference type="GO" id="GO:0008360">
    <property type="term" value="P:regulation of cell shape"/>
    <property type="evidence" value="ECO:0007669"/>
    <property type="project" value="UniProtKB-KW"/>
</dbReference>
<keyword evidence="14 18" id="KW-0961">Cell wall biogenesis/degradation</keyword>
<dbReference type="InterPro" id="IPR025877">
    <property type="entry name" value="MobA-like_NTP_Trfase"/>
</dbReference>
<organism evidence="21 22">
    <name type="scientific">Aquella oligotrophica</name>
    <dbReference type="NCBI Taxonomy" id="2067065"/>
    <lineage>
        <taxon>Bacteria</taxon>
        <taxon>Pseudomonadati</taxon>
        <taxon>Pseudomonadota</taxon>
        <taxon>Betaproteobacteria</taxon>
        <taxon>Neisseriales</taxon>
        <taxon>Neisseriaceae</taxon>
        <taxon>Aquella</taxon>
    </lineage>
</organism>
<dbReference type="InterPro" id="IPR050065">
    <property type="entry name" value="GlmU-like"/>
</dbReference>
<evidence type="ECO:0000256" key="18">
    <source>
        <dbReference type="HAMAP-Rule" id="MF_01631"/>
    </source>
</evidence>
<comment type="pathway">
    <text evidence="18">Nucleotide-sugar biosynthesis; UDP-N-acetyl-alpha-D-glucosamine biosynthesis; N-acetyl-alpha-D-glucosamine 1-phosphate from alpha-D-glucosamine 6-phosphate (route II): step 2/2.</text>
</comment>
<dbReference type="GO" id="GO:0019134">
    <property type="term" value="F:glucosamine-1-phosphate N-acetyltransferase activity"/>
    <property type="evidence" value="ECO:0007669"/>
    <property type="project" value="UniProtKB-UniRule"/>
</dbReference>
<dbReference type="EC" id="2.3.1.157" evidence="18"/>
<keyword evidence="9 18" id="KW-0460">Magnesium</keyword>
<comment type="subunit">
    <text evidence="18">Homotrimer.</text>
</comment>
<feature type="binding site" evidence="18">
    <location>
        <position position="228"/>
    </location>
    <ligand>
        <name>Mg(2+)</name>
        <dbReference type="ChEBI" id="CHEBI:18420"/>
    </ligand>
</feature>
<dbReference type="PANTHER" id="PTHR43584:SF3">
    <property type="entry name" value="BIFUNCTIONAL PROTEIN GLMU"/>
    <property type="match status" value="1"/>
</dbReference>
<dbReference type="GO" id="GO:0000902">
    <property type="term" value="P:cell morphogenesis"/>
    <property type="evidence" value="ECO:0007669"/>
    <property type="project" value="UniProtKB-UniRule"/>
</dbReference>
<dbReference type="EC" id="2.7.7.23" evidence="18"/>
<evidence type="ECO:0000256" key="13">
    <source>
        <dbReference type="ARBA" id="ARBA00023315"/>
    </source>
</evidence>
<feature type="binding site" evidence="18">
    <location>
        <position position="334"/>
    </location>
    <ligand>
        <name>UDP-N-acetyl-alpha-D-glucosamine</name>
        <dbReference type="ChEBI" id="CHEBI:57705"/>
    </ligand>
</feature>
<feature type="region of interest" description="Pyrophosphorylase" evidence="18">
    <location>
        <begin position="1"/>
        <end position="230"/>
    </location>
</feature>
<dbReference type="GO" id="GO:0005737">
    <property type="term" value="C:cytoplasm"/>
    <property type="evidence" value="ECO:0007669"/>
    <property type="project" value="UniProtKB-SubCell"/>
</dbReference>
<feature type="binding site" evidence="18">
    <location>
        <position position="23"/>
    </location>
    <ligand>
        <name>UDP-N-acetyl-alpha-D-glucosamine</name>
        <dbReference type="ChEBI" id="CHEBI:57705"/>
    </ligand>
</feature>
<reference evidence="22" key="1">
    <citation type="submission" date="2017-11" db="EMBL/GenBank/DDBJ databases">
        <authorList>
            <person name="Chan K.G."/>
            <person name="Lee L.S."/>
        </authorList>
    </citation>
    <scope>NUCLEOTIDE SEQUENCE [LARGE SCALE GENOMIC DNA]</scope>
    <source>
        <strain evidence="22">DSM 100970</strain>
    </source>
</reference>
<dbReference type="SUPFAM" id="SSF53448">
    <property type="entry name" value="Nucleotide-diphospho-sugar transferases"/>
    <property type="match status" value="1"/>
</dbReference>
<dbReference type="InterPro" id="IPR001451">
    <property type="entry name" value="Hexapep"/>
</dbReference>